<accession>A0A1C4GV55</accession>
<sequence length="44" mass="5084">MINTQLGLKIILVVMMIGLFSLAILLWLQTPQLFEYFNQAFCAH</sequence>
<reference evidence="2 3" key="1">
    <citation type="submission" date="2016-08" db="EMBL/GenBank/DDBJ databases">
        <authorList>
            <person name="Seilhamer J.J."/>
        </authorList>
    </citation>
    <scope>NUCLEOTIDE SEQUENCE [LARGE SCALE GENOMIC DNA]</scope>
    <source>
        <strain evidence="2 3">ANC 4874</strain>
    </source>
</reference>
<evidence type="ECO:0000256" key="1">
    <source>
        <dbReference type="SAM" id="Phobius"/>
    </source>
</evidence>
<keyword evidence="1" id="KW-1133">Transmembrane helix</keyword>
<protein>
    <recommendedName>
        <fullName evidence="4">Signal pepetide</fullName>
    </recommendedName>
</protein>
<name>A0A1C4GV55_9GAMM</name>
<evidence type="ECO:0008006" key="4">
    <source>
        <dbReference type="Google" id="ProtNLM"/>
    </source>
</evidence>
<dbReference type="AlphaFoldDB" id="A0A1C4GV55"/>
<evidence type="ECO:0000313" key="3">
    <source>
        <dbReference type="Proteomes" id="UP000243661"/>
    </source>
</evidence>
<feature type="transmembrane region" description="Helical" evidence="1">
    <location>
        <begin position="6"/>
        <end position="28"/>
    </location>
</feature>
<organism evidence="2 3">
    <name type="scientific">Acinetobacter albensis</name>
    <dbReference type="NCBI Taxonomy" id="1673609"/>
    <lineage>
        <taxon>Bacteria</taxon>
        <taxon>Pseudomonadati</taxon>
        <taxon>Pseudomonadota</taxon>
        <taxon>Gammaproteobacteria</taxon>
        <taxon>Moraxellales</taxon>
        <taxon>Moraxellaceae</taxon>
        <taxon>Acinetobacter</taxon>
    </lineage>
</organism>
<keyword evidence="1" id="KW-0472">Membrane</keyword>
<proteinExistence type="predicted"/>
<dbReference type="RefSeq" id="WP_264822572.1">
    <property type="nucleotide sequence ID" value="NZ_FMBK01000007.1"/>
</dbReference>
<dbReference type="EMBL" id="FMBK01000007">
    <property type="protein sequence ID" value="SCC72036.1"/>
    <property type="molecule type" value="Genomic_DNA"/>
</dbReference>
<gene>
    <name evidence="2" type="ORF">GA0116959_10774</name>
</gene>
<keyword evidence="1" id="KW-0812">Transmembrane</keyword>
<dbReference type="Proteomes" id="UP000243661">
    <property type="component" value="Unassembled WGS sequence"/>
</dbReference>
<evidence type="ECO:0000313" key="2">
    <source>
        <dbReference type="EMBL" id="SCC72036.1"/>
    </source>
</evidence>